<dbReference type="EMBL" id="JACJPW010000036">
    <property type="protein sequence ID" value="MBD2182396.1"/>
    <property type="molecule type" value="Genomic_DNA"/>
</dbReference>
<reference evidence="1" key="2">
    <citation type="submission" date="2020-08" db="EMBL/GenBank/DDBJ databases">
        <authorList>
            <person name="Chen M."/>
            <person name="Teng W."/>
            <person name="Zhao L."/>
            <person name="Hu C."/>
            <person name="Zhou Y."/>
            <person name="Han B."/>
            <person name="Song L."/>
            <person name="Shu W."/>
        </authorList>
    </citation>
    <scope>NUCLEOTIDE SEQUENCE</scope>
    <source>
        <strain evidence="1">FACHB-1375</strain>
    </source>
</reference>
<dbReference type="AlphaFoldDB" id="A0A926VEC4"/>
<gene>
    <name evidence="1" type="ORF">H6G03_15045</name>
</gene>
<dbReference type="PANTHER" id="PTHR35690">
    <property type="entry name" value="OS01G0363500 PROTEIN"/>
    <property type="match status" value="1"/>
</dbReference>
<proteinExistence type="predicted"/>
<keyword evidence="2" id="KW-1185">Reference proteome</keyword>
<protein>
    <recommendedName>
        <fullName evidence="3">Plastid lipid-associated protein/fibrillin conserved domain-containing protein</fullName>
    </recommendedName>
</protein>
<reference evidence="1" key="1">
    <citation type="journal article" date="2015" name="ISME J.">
        <title>Draft Genome Sequence of Streptomyces incarnatus NRRL8089, which Produces the Nucleoside Antibiotic Sinefungin.</title>
        <authorList>
            <person name="Oshima K."/>
            <person name="Hattori M."/>
            <person name="Shimizu H."/>
            <person name="Fukuda K."/>
            <person name="Nemoto M."/>
            <person name="Inagaki K."/>
            <person name="Tamura T."/>
        </authorList>
    </citation>
    <scope>NUCLEOTIDE SEQUENCE</scope>
    <source>
        <strain evidence="1">FACHB-1375</strain>
    </source>
</reference>
<evidence type="ECO:0008006" key="3">
    <source>
        <dbReference type="Google" id="ProtNLM"/>
    </source>
</evidence>
<evidence type="ECO:0000313" key="2">
    <source>
        <dbReference type="Proteomes" id="UP000641646"/>
    </source>
</evidence>
<dbReference type="Proteomes" id="UP000641646">
    <property type="component" value="Unassembled WGS sequence"/>
</dbReference>
<sequence length="195" mass="21377">MSIIEQAANSVVVASASKPSATEVVDALLQAEKDARKNNFSDSFDRLIGNWRLCFITGTKKTRAKAGIVLGAGRYIPQFVKIELSYSTASVEIEEQNFEAGQIENRVTIGALKLVVSGPAKFLHKKNILAFDFTRITVQLLGVTLFSGYIRSGEAKSQQFYHESVSKQAFFAYFFITDKAIAARGRGGGLAIWGR</sequence>
<evidence type="ECO:0000313" key="1">
    <source>
        <dbReference type="EMBL" id="MBD2182396.1"/>
    </source>
</evidence>
<comment type="caution">
    <text evidence="1">The sequence shown here is derived from an EMBL/GenBank/DDBJ whole genome shotgun (WGS) entry which is preliminary data.</text>
</comment>
<dbReference type="PANTHER" id="PTHR35690:SF1">
    <property type="entry name" value="OS01G0363500 PROTEIN"/>
    <property type="match status" value="1"/>
</dbReference>
<organism evidence="1 2">
    <name type="scientific">Aerosakkonema funiforme FACHB-1375</name>
    <dbReference type="NCBI Taxonomy" id="2949571"/>
    <lineage>
        <taxon>Bacteria</taxon>
        <taxon>Bacillati</taxon>
        <taxon>Cyanobacteriota</taxon>
        <taxon>Cyanophyceae</taxon>
        <taxon>Oscillatoriophycideae</taxon>
        <taxon>Aerosakkonematales</taxon>
        <taxon>Aerosakkonemataceae</taxon>
        <taxon>Aerosakkonema</taxon>
    </lineage>
</organism>
<name>A0A926VEC4_9CYAN</name>
<accession>A0A926VEC4</accession>
<dbReference type="RefSeq" id="WP_190465212.1">
    <property type="nucleotide sequence ID" value="NZ_JACJPW010000036.1"/>
</dbReference>